<dbReference type="RefSeq" id="WP_069858544.1">
    <property type="nucleotide sequence ID" value="NZ_BDFE01000015.1"/>
</dbReference>
<proteinExistence type="predicted"/>
<evidence type="ECO:0000256" key="1">
    <source>
        <dbReference type="SAM" id="Phobius"/>
    </source>
</evidence>
<keyword evidence="1" id="KW-0812">Transmembrane</keyword>
<comment type="caution">
    <text evidence="2">The sequence shown here is derived from an EMBL/GenBank/DDBJ whole genome shotgun (WGS) entry which is preliminary data.</text>
</comment>
<dbReference type="EMBL" id="BDFE01000015">
    <property type="protein sequence ID" value="GAU08779.1"/>
    <property type="molecule type" value="Genomic_DNA"/>
</dbReference>
<sequence>MLETFFFPGGTWNWFALFWFLLGAMGTLVVLCLVIAPFFIWRYARQTASNTHNTMVYAKHLLEMTQTRLAAIEAVLASRTSDKESHHNE</sequence>
<keyword evidence="3" id="KW-1185">Reference proteome</keyword>
<protein>
    <submittedName>
        <fullName evidence="2">Uncharacterized protein</fullName>
    </submittedName>
</protein>
<gene>
    <name evidence="2" type="ORF">DPF_1496</name>
</gene>
<feature type="transmembrane region" description="Helical" evidence="1">
    <location>
        <begin position="12"/>
        <end position="41"/>
    </location>
</feature>
<name>A0A194AJ60_9BACT</name>
<reference evidence="3" key="1">
    <citation type="submission" date="2016-06" db="EMBL/GenBank/DDBJ databases">
        <title>Draft genome sequence of Desulfoplanes formicivorans strain Pf12B.</title>
        <authorList>
            <person name="Watanabe M."/>
            <person name="Kojima H."/>
            <person name="Fukui M."/>
        </authorList>
    </citation>
    <scope>NUCLEOTIDE SEQUENCE [LARGE SCALE GENOMIC DNA]</scope>
    <source>
        <strain evidence="3">Pf12B</strain>
    </source>
</reference>
<evidence type="ECO:0000313" key="2">
    <source>
        <dbReference type="EMBL" id="GAU08779.1"/>
    </source>
</evidence>
<dbReference type="AlphaFoldDB" id="A0A194AJ60"/>
<dbReference type="STRING" id="1592317.DPF_1496"/>
<keyword evidence="1" id="KW-1133">Transmembrane helix</keyword>
<organism evidence="2 3">
    <name type="scientific">Desulfoplanes formicivorans</name>
    <dbReference type="NCBI Taxonomy" id="1592317"/>
    <lineage>
        <taxon>Bacteria</taxon>
        <taxon>Pseudomonadati</taxon>
        <taxon>Thermodesulfobacteriota</taxon>
        <taxon>Desulfovibrionia</taxon>
        <taxon>Desulfovibrionales</taxon>
        <taxon>Desulfoplanaceae</taxon>
        <taxon>Desulfoplanes</taxon>
    </lineage>
</organism>
<evidence type="ECO:0000313" key="3">
    <source>
        <dbReference type="Proteomes" id="UP000095200"/>
    </source>
</evidence>
<dbReference type="Proteomes" id="UP000095200">
    <property type="component" value="Unassembled WGS sequence"/>
</dbReference>
<keyword evidence="1" id="KW-0472">Membrane</keyword>
<accession>A0A194AJ60</accession>